<dbReference type="PANTHER" id="PTHR13038">
    <property type="entry name" value="APG9 AUTOPHAGY 9"/>
    <property type="match status" value="1"/>
</dbReference>
<dbReference type="EMBL" id="MU620926">
    <property type="protein sequence ID" value="KAI8578795.1"/>
    <property type="molecule type" value="Genomic_DNA"/>
</dbReference>
<reference evidence="20" key="2">
    <citation type="journal article" date="2022" name="Proc. Natl. Acad. Sci. U.S.A.">
        <title>Diploid-dominant life cycles characterize the early evolution of Fungi.</title>
        <authorList>
            <person name="Amses K.R."/>
            <person name="Simmons D.R."/>
            <person name="Longcore J.E."/>
            <person name="Mondo S.J."/>
            <person name="Seto K."/>
            <person name="Jeronimo G.H."/>
            <person name="Bonds A.E."/>
            <person name="Quandt C.A."/>
            <person name="Davis W.J."/>
            <person name="Chang Y."/>
            <person name="Federici B.A."/>
            <person name="Kuo A."/>
            <person name="LaButti K."/>
            <person name="Pangilinan J."/>
            <person name="Andreopoulos W."/>
            <person name="Tritt A."/>
            <person name="Riley R."/>
            <person name="Hundley H."/>
            <person name="Johnson J."/>
            <person name="Lipzen A."/>
            <person name="Barry K."/>
            <person name="Lang B.F."/>
            <person name="Cuomo C.A."/>
            <person name="Buchler N.E."/>
            <person name="Grigoriev I.V."/>
            <person name="Spatafora J.W."/>
            <person name="Stajich J.E."/>
            <person name="James T.Y."/>
        </authorList>
    </citation>
    <scope>NUCLEOTIDE SEQUENCE</scope>
    <source>
        <strain evidence="20">AG</strain>
    </source>
</reference>
<evidence type="ECO:0000256" key="11">
    <source>
        <dbReference type="ARBA" id="ARBA00023034"/>
    </source>
</evidence>
<dbReference type="InterPro" id="IPR007241">
    <property type="entry name" value="Autophagy-rel_prot_9"/>
</dbReference>
<evidence type="ECO:0000256" key="4">
    <source>
        <dbReference type="ARBA" id="ARBA00004653"/>
    </source>
</evidence>
<feature type="region of interest" description="Disordered" evidence="19">
    <location>
        <begin position="1"/>
        <end position="56"/>
    </location>
</feature>
<comment type="catalytic activity">
    <reaction evidence="17">
        <text>a 1,2-diacyl-sn-glycero-3-phosphocholine(in) = a 1,2-diacyl-sn-glycero-3-phosphocholine(out)</text>
        <dbReference type="Rhea" id="RHEA:38571"/>
        <dbReference type="ChEBI" id="CHEBI:57643"/>
    </reaction>
</comment>
<comment type="catalytic activity">
    <reaction evidence="15">
        <text>a 1,2-diacyl-sn-glycero-3-phosphoethanolamine(in) = a 1,2-diacyl-sn-glycero-3-phosphoethanolamine(out)</text>
        <dbReference type="Rhea" id="RHEA:38895"/>
        <dbReference type="ChEBI" id="CHEBI:64612"/>
    </reaction>
</comment>
<dbReference type="AlphaFoldDB" id="A0AAD5E9G8"/>
<evidence type="ECO:0000256" key="17">
    <source>
        <dbReference type="ARBA" id="ARBA00024631"/>
    </source>
</evidence>
<dbReference type="GeneID" id="75915118"/>
<dbReference type="GO" id="GO:0000139">
    <property type="term" value="C:Golgi membrane"/>
    <property type="evidence" value="ECO:0007669"/>
    <property type="project" value="UniProtKB-SubCell"/>
</dbReference>
<evidence type="ECO:0000313" key="20">
    <source>
        <dbReference type="EMBL" id="KAI8578795.1"/>
    </source>
</evidence>
<evidence type="ECO:0000256" key="14">
    <source>
        <dbReference type="ARBA" id="ARBA00024479"/>
    </source>
</evidence>
<evidence type="ECO:0000256" key="16">
    <source>
        <dbReference type="ARBA" id="ARBA00024621"/>
    </source>
</evidence>
<feature type="transmembrane region" description="Helical" evidence="18">
    <location>
        <begin position="474"/>
        <end position="496"/>
    </location>
</feature>
<comment type="function">
    <text evidence="18">Phospholipid scramblase involved in autophagy. Cycles between the preautophagosomal structure/phagophore assembly site (PAS) and the cytoplasmic vesicle pool and supplies membrane for the growing autophagosome. Lipid scramblase activity plays a key role in preautophagosomal structure/phagophore assembly by distributing the phospholipids that arrive through ATG2 from the cytoplasmic to the luminal leaflet of the bilayer, thereby driving autophagosomal membrane expansion.</text>
</comment>
<feature type="transmembrane region" description="Helical" evidence="18">
    <location>
        <begin position="580"/>
        <end position="599"/>
    </location>
</feature>
<dbReference type="Proteomes" id="UP001206595">
    <property type="component" value="Unassembled WGS sequence"/>
</dbReference>
<comment type="similarity">
    <text evidence="5 18">Belongs to the ATG9 family.</text>
</comment>
<dbReference type="GO" id="GO:0005789">
    <property type="term" value="C:endoplasmic reticulum membrane"/>
    <property type="evidence" value="ECO:0007669"/>
    <property type="project" value="UniProtKB-SubCell"/>
</dbReference>
<comment type="catalytic activity">
    <reaction evidence="16">
        <text>a 1,2-diacyl-sn-glycero-3-phospho-(1D-myo-inositol-3-phosphate)(in) = a 1,2-diacyl-sn-glycero-3-phospho-(1D-myo-inositol-3-phosphate)(out)</text>
        <dbReference type="Rhea" id="RHEA:67920"/>
        <dbReference type="ChEBI" id="CHEBI:58088"/>
    </reaction>
</comment>
<feature type="compositionally biased region" description="Basic and acidic residues" evidence="19">
    <location>
        <begin position="107"/>
        <end position="119"/>
    </location>
</feature>
<keyword evidence="10 18" id="KW-0072">Autophagy</keyword>
<keyword evidence="12 18" id="KW-0445">Lipid transport</keyword>
<evidence type="ECO:0000256" key="10">
    <source>
        <dbReference type="ARBA" id="ARBA00023006"/>
    </source>
</evidence>
<organism evidence="20 21">
    <name type="scientific">Umbelopsis ramanniana AG</name>
    <dbReference type="NCBI Taxonomy" id="1314678"/>
    <lineage>
        <taxon>Eukaryota</taxon>
        <taxon>Fungi</taxon>
        <taxon>Fungi incertae sedis</taxon>
        <taxon>Mucoromycota</taxon>
        <taxon>Mucoromycotina</taxon>
        <taxon>Umbelopsidomycetes</taxon>
        <taxon>Umbelopsidales</taxon>
        <taxon>Umbelopsidaceae</taxon>
        <taxon>Umbelopsis</taxon>
    </lineage>
</organism>
<dbReference type="PANTHER" id="PTHR13038:SF10">
    <property type="entry name" value="AUTOPHAGY-RELATED PROTEIN 9"/>
    <property type="match status" value="1"/>
</dbReference>
<comment type="subcellular location">
    <subcellularLocation>
        <location evidence="1">Cytoplasmic vesicle membrane</location>
        <topology evidence="1">Multi-pass membrane protein</topology>
    </subcellularLocation>
    <subcellularLocation>
        <location evidence="2">Endoplasmic reticulum membrane</location>
        <topology evidence="2">Multi-pass membrane protein</topology>
    </subcellularLocation>
    <subcellularLocation>
        <location evidence="4">Golgi apparatus membrane</location>
        <topology evidence="4">Multi-pass membrane protein</topology>
    </subcellularLocation>
    <subcellularLocation>
        <location evidence="3 18">Preautophagosomal structure membrane</location>
        <topology evidence="3 18">Multi-pass membrane protein</topology>
    </subcellularLocation>
</comment>
<feature type="compositionally biased region" description="Polar residues" evidence="19">
    <location>
        <begin position="23"/>
        <end position="53"/>
    </location>
</feature>
<evidence type="ECO:0000256" key="7">
    <source>
        <dbReference type="ARBA" id="ARBA00022448"/>
    </source>
</evidence>
<evidence type="ECO:0000313" key="21">
    <source>
        <dbReference type="Proteomes" id="UP001206595"/>
    </source>
</evidence>
<sequence length="830" mass="96437">MSSLFSSRVANEDDDKYDLDNLSPRQSQYSSTFRTQTLHSPPGTTHSYTSNSYARPHARPHDILTEHDIELPESDESDAEVPPSLMIEMPQDVDEEVTDQRPLLSERQWEKSPIRETAPRPRPSSNLDNLRQRIPTPLHSTRSNMTPHDRTMWRWANIANMDHFFERVYSYYLGKGYYCILLAKILNLLTLAFTITFSTFLVGCVNYSEIPSHTKLSEVLEPQCLSKLSFPKVLFLLIFVVWWVWQALQFWWDLPALNEMHMFYVHLLDVSDKDMATITWQEILERIISVRESNPNMASTAPIKLDAHDIANRIMRKDNYLIALFNKDILNITIPLPYLRNMHVFTRDLEWNLSFCVLSYVFDSNGQIRKRFLKDKNRAVLAEGLRRRFIIMGFLNLICAPFILAYLLIYFFFRYFEEYHKNPGAIGSRNYSPFAKWKLREFNELPHLFKRRLNSSHISANKYLDQFPKDKTALIARFVAFISGSFAGILAIITLFDSEALLNFELTPNGTILFYIGLFGGLFAVSRGLIPDDTLVFEPEQDIRKVIEITHYFPNEWRGKLHTDEVKGQFSQMFDMKITLFLQEFLSILFTPLVLWYSLPQCSTQIIDFFREFTVHVDGLGYVCSFALFDFRRHGNIKYGAPVAVQDEHYVSNNGKMEKSFLNFKANNPSWMPTDPAGSMYLSRMAEYKDHRAHSKIDEEMDDDDESQLSHSSIVNSRYSYASPKYDQWRTNRRLSPGAAVPSFIPNSSAPDSSEPNSPFERRSTHRQPAADSFEHDIPSELGDFAPARMIHPDEYQDQNDEDDGRIDPDQDNNVLGLLNQIYDHRPQIK</sequence>
<keyword evidence="13 18" id="KW-0472">Membrane</keyword>
<evidence type="ECO:0000256" key="13">
    <source>
        <dbReference type="ARBA" id="ARBA00023136"/>
    </source>
</evidence>
<dbReference type="GO" id="GO:0034045">
    <property type="term" value="C:phagophore assembly site membrane"/>
    <property type="evidence" value="ECO:0007669"/>
    <property type="project" value="UniProtKB-SubCell"/>
</dbReference>
<evidence type="ECO:0000256" key="3">
    <source>
        <dbReference type="ARBA" id="ARBA00004511"/>
    </source>
</evidence>
<feature type="compositionally biased region" description="Acidic residues" evidence="19">
    <location>
        <begin position="796"/>
        <end position="805"/>
    </location>
</feature>
<evidence type="ECO:0000256" key="1">
    <source>
        <dbReference type="ARBA" id="ARBA00004439"/>
    </source>
</evidence>
<comment type="catalytic activity">
    <reaction evidence="14">
        <text>a 1,2-diacyl-sn-glycero-3-phospho-L-serine(in) = a 1,2-diacyl-sn-glycero-3-phospho-L-serine(out)</text>
        <dbReference type="Rhea" id="RHEA:38663"/>
        <dbReference type="ChEBI" id="CHEBI:57262"/>
    </reaction>
</comment>
<evidence type="ECO:0000256" key="19">
    <source>
        <dbReference type="SAM" id="MobiDB-lite"/>
    </source>
</evidence>
<dbReference type="GO" id="GO:0030659">
    <property type="term" value="C:cytoplasmic vesicle membrane"/>
    <property type="evidence" value="ECO:0007669"/>
    <property type="project" value="UniProtKB-SubCell"/>
</dbReference>
<dbReference type="Pfam" id="PF04109">
    <property type="entry name" value="ATG9"/>
    <property type="match status" value="1"/>
</dbReference>
<dbReference type="GO" id="GO:0000422">
    <property type="term" value="P:autophagy of mitochondrion"/>
    <property type="evidence" value="ECO:0007669"/>
    <property type="project" value="TreeGrafter"/>
</dbReference>
<proteinExistence type="inferred from homology"/>
<dbReference type="GO" id="GO:0034497">
    <property type="term" value="P:protein localization to phagophore assembly site"/>
    <property type="evidence" value="ECO:0007669"/>
    <property type="project" value="TreeGrafter"/>
</dbReference>
<protein>
    <recommendedName>
        <fullName evidence="6 18">Autophagy-related protein 9</fullName>
    </recommendedName>
</protein>
<keyword evidence="9 18" id="KW-1133">Transmembrane helix</keyword>
<dbReference type="GO" id="GO:0006869">
    <property type="term" value="P:lipid transport"/>
    <property type="evidence" value="ECO:0007669"/>
    <property type="project" value="UniProtKB-KW"/>
</dbReference>
<evidence type="ECO:0000256" key="9">
    <source>
        <dbReference type="ARBA" id="ARBA00022989"/>
    </source>
</evidence>
<reference evidence="20" key="1">
    <citation type="submission" date="2021-06" db="EMBL/GenBank/DDBJ databases">
        <authorList>
            <consortium name="DOE Joint Genome Institute"/>
            <person name="Mondo S.J."/>
            <person name="Amses K.R."/>
            <person name="Simmons D.R."/>
            <person name="Longcore J.E."/>
            <person name="Seto K."/>
            <person name="Alves G.H."/>
            <person name="Bonds A.E."/>
            <person name="Quandt C.A."/>
            <person name="Davis W.J."/>
            <person name="Chang Y."/>
            <person name="Letcher P.M."/>
            <person name="Powell M.J."/>
            <person name="Kuo A."/>
            <person name="Labutti K."/>
            <person name="Pangilinan J."/>
            <person name="Andreopoulos W."/>
            <person name="Tritt A."/>
            <person name="Riley R."/>
            <person name="Hundley H."/>
            <person name="Johnson J."/>
            <person name="Lipzen A."/>
            <person name="Barry K."/>
            <person name="Berbee M.L."/>
            <person name="Buchler N.E."/>
            <person name="Grigoriev I.V."/>
            <person name="Spatafora J.W."/>
            <person name="Stajich J.E."/>
            <person name="James T.Y."/>
        </authorList>
    </citation>
    <scope>NUCLEOTIDE SEQUENCE</scope>
    <source>
        <strain evidence="20">AG</strain>
    </source>
</reference>
<dbReference type="GO" id="GO:0034727">
    <property type="term" value="P:piecemeal microautophagy of the nucleus"/>
    <property type="evidence" value="ECO:0007669"/>
    <property type="project" value="TreeGrafter"/>
</dbReference>
<dbReference type="GO" id="GO:0005776">
    <property type="term" value="C:autophagosome"/>
    <property type="evidence" value="ECO:0007669"/>
    <property type="project" value="TreeGrafter"/>
</dbReference>
<evidence type="ECO:0000256" key="18">
    <source>
        <dbReference type="RuleBase" id="RU364027"/>
    </source>
</evidence>
<evidence type="ECO:0000256" key="5">
    <source>
        <dbReference type="ARBA" id="ARBA00006185"/>
    </source>
</evidence>
<evidence type="ECO:0000256" key="8">
    <source>
        <dbReference type="ARBA" id="ARBA00022692"/>
    </source>
</evidence>
<comment type="caution">
    <text evidence="20">The sequence shown here is derived from an EMBL/GenBank/DDBJ whole genome shotgun (WGS) entry which is preliminary data.</text>
</comment>
<evidence type="ECO:0000256" key="6">
    <source>
        <dbReference type="ARBA" id="ARBA00018074"/>
    </source>
</evidence>
<feature type="transmembrane region" description="Helical" evidence="18">
    <location>
        <begin position="185"/>
        <end position="207"/>
    </location>
</feature>
<keyword evidence="11" id="KW-0333">Golgi apparatus</keyword>
<keyword evidence="21" id="KW-1185">Reference proteome</keyword>
<dbReference type="RefSeq" id="XP_051443799.1">
    <property type="nucleotide sequence ID" value="XM_051589773.1"/>
</dbReference>
<feature type="region of interest" description="Disordered" evidence="19">
    <location>
        <begin position="737"/>
        <end position="814"/>
    </location>
</feature>
<gene>
    <name evidence="20" type="ORF">K450DRAFT_245576</name>
</gene>
<keyword evidence="7 18" id="KW-0813">Transport</keyword>
<evidence type="ECO:0000256" key="12">
    <source>
        <dbReference type="ARBA" id="ARBA00023055"/>
    </source>
</evidence>
<keyword evidence="8 18" id="KW-0812">Transmembrane</keyword>
<feature type="region of interest" description="Disordered" evidence="19">
    <location>
        <begin position="93"/>
        <end position="143"/>
    </location>
</feature>
<dbReference type="GO" id="GO:0061709">
    <property type="term" value="P:reticulophagy"/>
    <property type="evidence" value="ECO:0007669"/>
    <property type="project" value="TreeGrafter"/>
</dbReference>
<name>A0AAD5E9G8_UMBRA</name>
<feature type="transmembrane region" description="Helical" evidence="18">
    <location>
        <begin position="233"/>
        <end position="252"/>
    </location>
</feature>
<feature type="transmembrane region" description="Helical" evidence="18">
    <location>
        <begin position="389"/>
        <end position="413"/>
    </location>
</feature>
<evidence type="ECO:0000256" key="15">
    <source>
        <dbReference type="ARBA" id="ARBA00024615"/>
    </source>
</evidence>
<feature type="transmembrane region" description="Helical" evidence="18">
    <location>
        <begin position="512"/>
        <end position="530"/>
    </location>
</feature>
<evidence type="ECO:0000256" key="2">
    <source>
        <dbReference type="ARBA" id="ARBA00004477"/>
    </source>
</evidence>
<accession>A0AAD5E9G8</accession>
<feature type="compositionally biased region" description="Polar residues" evidence="19">
    <location>
        <begin position="745"/>
        <end position="757"/>
    </location>
</feature>